<evidence type="ECO:0000256" key="1">
    <source>
        <dbReference type="SAM" id="MobiDB-lite"/>
    </source>
</evidence>
<dbReference type="AlphaFoldDB" id="G5QB99"/>
<feature type="compositionally biased region" description="Polar residues" evidence="1">
    <location>
        <begin position="17"/>
        <end position="28"/>
    </location>
</feature>
<protein>
    <submittedName>
        <fullName evidence="2">Uncharacterized protein</fullName>
    </submittedName>
</protein>
<comment type="caution">
    <text evidence="2">The sequence shown here is derived from an EMBL/GenBank/DDBJ whole genome shotgun (WGS) entry which is preliminary data.</text>
</comment>
<name>G5QB99_SALMO</name>
<proteinExistence type="predicted"/>
<feature type="region of interest" description="Disordered" evidence="1">
    <location>
        <begin position="12"/>
        <end position="36"/>
    </location>
</feature>
<gene>
    <name evidence="2" type="ORF">LTSEMON_5811</name>
</gene>
<dbReference type="Proteomes" id="UP000003221">
    <property type="component" value="Unassembled WGS sequence"/>
</dbReference>
<organism evidence="2 3">
    <name type="scientific">Salmonella enterica subsp. enterica serovar Montevideo str. S5-403</name>
    <dbReference type="NCBI Taxonomy" id="913242"/>
    <lineage>
        <taxon>Bacteria</taxon>
        <taxon>Pseudomonadati</taxon>
        <taxon>Pseudomonadota</taxon>
        <taxon>Gammaproteobacteria</taxon>
        <taxon>Enterobacterales</taxon>
        <taxon>Enterobacteriaceae</taxon>
        <taxon>Salmonella</taxon>
    </lineage>
</organism>
<evidence type="ECO:0000313" key="3">
    <source>
        <dbReference type="Proteomes" id="UP000003221"/>
    </source>
</evidence>
<evidence type="ECO:0000313" key="2">
    <source>
        <dbReference type="EMBL" id="EHC72517.1"/>
    </source>
</evidence>
<feature type="non-terminal residue" evidence="2">
    <location>
        <position position="1"/>
    </location>
</feature>
<reference evidence="2 3" key="1">
    <citation type="journal article" date="2011" name="BMC Genomics">
        <title>Genome sequencing reveals diversification of virulence factor content and possible host adaptation in distinct subpopulations of Salmonella enterica.</title>
        <authorList>
            <person name="den Bakker H.C."/>
            <person name="Moreno Switt A.I."/>
            <person name="Govoni G."/>
            <person name="Cummings C.A."/>
            <person name="Ranieri M.L."/>
            <person name="Degoricija L."/>
            <person name="Hoelzer K."/>
            <person name="Rodriguez-Rivera L.D."/>
            <person name="Brown S."/>
            <person name="Bolchacova E."/>
            <person name="Furtado M.R."/>
            <person name="Wiedmann M."/>
        </authorList>
    </citation>
    <scope>NUCLEOTIDE SEQUENCE [LARGE SCALE GENOMIC DNA]</scope>
    <source>
        <strain evidence="2 3">S5-403</strain>
    </source>
</reference>
<accession>G5QB99</accession>
<sequence>MMATAFRLAARQAVPGSKSSQASATSPLTGFLEALA</sequence>
<dbReference type="EMBL" id="AFCS01001280">
    <property type="protein sequence ID" value="EHC72517.1"/>
    <property type="molecule type" value="Genomic_DNA"/>
</dbReference>